<proteinExistence type="predicted"/>
<feature type="transmembrane region" description="Helical" evidence="1">
    <location>
        <begin position="184"/>
        <end position="200"/>
    </location>
</feature>
<feature type="transmembrane region" description="Helical" evidence="1">
    <location>
        <begin position="96"/>
        <end position="117"/>
    </location>
</feature>
<feature type="transmembrane region" description="Helical" evidence="1">
    <location>
        <begin position="157"/>
        <end position="175"/>
    </location>
</feature>
<dbReference type="RefSeq" id="WP_253236010.1">
    <property type="nucleotide sequence ID" value="NZ_JAMYJR010000003.1"/>
</dbReference>
<keyword evidence="1" id="KW-0812">Transmembrane</keyword>
<name>A0ABT1DGC1_9ACTN</name>
<evidence type="ECO:0000313" key="2">
    <source>
        <dbReference type="EMBL" id="MCO8269869.1"/>
    </source>
</evidence>
<keyword evidence="1" id="KW-1133">Transmembrane helix</keyword>
<feature type="transmembrane region" description="Helical" evidence="1">
    <location>
        <begin position="230"/>
        <end position="255"/>
    </location>
</feature>
<dbReference type="Proteomes" id="UP001523369">
    <property type="component" value="Unassembled WGS sequence"/>
</dbReference>
<evidence type="ECO:0000313" key="3">
    <source>
        <dbReference type="Proteomes" id="UP001523369"/>
    </source>
</evidence>
<feature type="transmembrane region" description="Helical" evidence="1">
    <location>
        <begin position="124"/>
        <end position="142"/>
    </location>
</feature>
<organism evidence="2 3">
    <name type="scientific">Paractinoplanes aksuensis</name>
    <dbReference type="NCBI Taxonomy" id="2939490"/>
    <lineage>
        <taxon>Bacteria</taxon>
        <taxon>Bacillati</taxon>
        <taxon>Actinomycetota</taxon>
        <taxon>Actinomycetes</taxon>
        <taxon>Micromonosporales</taxon>
        <taxon>Micromonosporaceae</taxon>
        <taxon>Paractinoplanes</taxon>
    </lineage>
</organism>
<evidence type="ECO:0000256" key="1">
    <source>
        <dbReference type="SAM" id="Phobius"/>
    </source>
</evidence>
<accession>A0ABT1DGC1</accession>
<gene>
    <name evidence="2" type="ORF">M1L60_04590</name>
</gene>
<feature type="transmembrane region" description="Helical" evidence="1">
    <location>
        <begin position="7"/>
        <end position="27"/>
    </location>
</feature>
<keyword evidence="3" id="KW-1185">Reference proteome</keyword>
<comment type="caution">
    <text evidence="2">The sequence shown here is derived from an EMBL/GenBank/DDBJ whole genome shotgun (WGS) entry which is preliminary data.</text>
</comment>
<keyword evidence="1" id="KW-0472">Membrane</keyword>
<evidence type="ECO:0008006" key="4">
    <source>
        <dbReference type="Google" id="ProtNLM"/>
    </source>
</evidence>
<sequence length="309" mass="32299">MIGGVRLGIAALVGWAGAWLWAYGLAVLQPLCEPGSPFWESAENNSYWARDVRWSAILAVSAVLAAVSRRSWLVAVALPWLAADIVLDRIDPGRPALLPATLIAGVLVTAVAIPAALRPPRRPLALWIPLACLFTASTVVTLESPSDAEPQLALSRLAAYVVCAIATIVCVLAALKPSVLERRWPVVAGFAVAVALFGLAPPWVTFGLMALGAATIVLLREPWPGPRRAAGVVALHVAGLIAAGFVLLLTLLQAGRPFTALAGNEPVNAADSDPTLLIWSVTLAVVWAALVHLAKTVTTQPRPHPAAAG</sequence>
<feature type="transmembrane region" description="Helical" evidence="1">
    <location>
        <begin position="275"/>
        <end position="294"/>
    </location>
</feature>
<dbReference type="EMBL" id="JAMYJR010000003">
    <property type="protein sequence ID" value="MCO8269869.1"/>
    <property type="molecule type" value="Genomic_DNA"/>
</dbReference>
<protein>
    <recommendedName>
        <fullName evidence="4">Integral membrane protein</fullName>
    </recommendedName>
</protein>
<reference evidence="2 3" key="1">
    <citation type="submission" date="2022-06" db="EMBL/GenBank/DDBJ databases">
        <title>New Species of the Genus Actinoplanes, ActinopZanes ferrugineus.</title>
        <authorList>
            <person name="Ding P."/>
        </authorList>
    </citation>
    <scope>NUCLEOTIDE SEQUENCE [LARGE SCALE GENOMIC DNA]</scope>
    <source>
        <strain evidence="2 3">TRM88003</strain>
    </source>
</reference>